<keyword evidence="9" id="KW-0256">Endoplasmic reticulum</keyword>
<dbReference type="GO" id="GO:0046872">
    <property type="term" value="F:metal ion binding"/>
    <property type="evidence" value="ECO:0007669"/>
    <property type="project" value="UniProtKB-UniRule"/>
</dbReference>
<comment type="similarity">
    <text evidence="9">Belongs to the peptidase M48A family.</text>
</comment>
<evidence type="ECO:0000313" key="13">
    <source>
        <dbReference type="EMBL" id="KAK7107562.1"/>
    </source>
</evidence>
<evidence type="ECO:0000256" key="4">
    <source>
        <dbReference type="ARBA" id="ARBA00022833"/>
    </source>
</evidence>
<keyword evidence="1 9" id="KW-0645">Protease</keyword>
<feature type="binding site" evidence="8">
    <location>
        <position position="351"/>
    </location>
    <ligand>
        <name>Zn(2+)</name>
        <dbReference type="ChEBI" id="CHEBI:29105"/>
        <note>catalytic</note>
    </ligand>
</feature>
<keyword evidence="9" id="KW-1133">Transmembrane helix</keyword>
<comment type="subcellular location">
    <subcellularLocation>
        <location evidence="9">Endoplasmic reticulum membrane</location>
        <topology evidence="9">Multi-pass membrane protein</topology>
    </subcellularLocation>
</comment>
<feature type="compositionally biased region" description="Basic and acidic residues" evidence="10">
    <location>
        <begin position="281"/>
        <end position="332"/>
    </location>
</feature>
<keyword evidence="4 8" id="KW-0862">Zinc</keyword>
<keyword evidence="9" id="KW-0812">Transmembrane</keyword>
<dbReference type="AlphaFoldDB" id="A0AAN9BL97"/>
<feature type="transmembrane region" description="Helical" evidence="9">
    <location>
        <begin position="7"/>
        <end position="26"/>
    </location>
</feature>
<dbReference type="PANTHER" id="PTHR10120">
    <property type="entry name" value="CAAX PRENYL PROTEASE 1"/>
    <property type="match status" value="1"/>
</dbReference>
<reference evidence="13 14" key="1">
    <citation type="submission" date="2024-02" db="EMBL/GenBank/DDBJ databases">
        <title>Chromosome-scale genome assembly of the rough periwinkle Littorina saxatilis.</title>
        <authorList>
            <person name="De Jode A."/>
            <person name="Faria R."/>
            <person name="Formenti G."/>
            <person name="Sims Y."/>
            <person name="Smith T.P."/>
            <person name="Tracey A."/>
            <person name="Wood J.M.D."/>
            <person name="Zagrodzka Z.B."/>
            <person name="Johannesson K."/>
            <person name="Butlin R.K."/>
            <person name="Leder E.H."/>
        </authorList>
    </citation>
    <scope>NUCLEOTIDE SEQUENCE [LARGE SCALE GENOMIC DNA]</scope>
    <source>
        <strain evidence="13">Snail1</strain>
        <tissue evidence="13">Muscle</tissue>
    </source>
</reference>
<gene>
    <name evidence="13" type="ORF">V1264_015462</name>
</gene>
<dbReference type="EC" id="3.4.24.84" evidence="9"/>
<comment type="caution">
    <text evidence="13">The sequence shown here is derived from an EMBL/GenBank/DDBJ whole genome shotgun (WGS) entry which is preliminary data.</text>
</comment>
<keyword evidence="14" id="KW-1185">Reference proteome</keyword>
<keyword evidence="5 9" id="KW-0482">Metalloprotease</keyword>
<dbReference type="InterPro" id="IPR027057">
    <property type="entry name" value="CAXX_Prtase_1"/>
</dbReference>
<dbReference type="Pfam" id="PF01435">
    <property type="entry name" value="Peptidase_M48"/>
    <property type="match status" value="1"/>
</dbReference>
<keyword evidence="2 8" id="KW-0479">Metal-binding</keyword>
<proteinExistence type="inferred from homology"/>
<dbReference type="GO" id="GO:0004222">
    <property type="term" value="F:metalloendopeptidase activity"/>
    <property type="evidence" value="ECO:0007669"/>
    <property type="project" value="UniProtKB-UniRule"/>
</dbReference>
<dbReference type="Proteomes" id="UP001374579">
    <property type="component" value="Unassembled WGS sequence"/>
</dbReference>
<evidence type="ECO:0000256" key="8">
    <source>
        <dbReference type="PIRSR" id="PIRSR627057-2"/>
    </source>
</evidence>
<dbReference type="CDD" id="cd07343">
    <property type="entry name" value="M48A_Zmpste24p_like"/>
    <property type="match status" value="1"/>
</dbReference>
<dbReference type="Gene3D" id="3.30.2010.10">
    <property type="entry name" value="Metalloproteases ('zincins'), catalytic domain"/>
    <property type="match status" value="1"/>
</dbReference>
<protein>
    <recommendedName>
        <fullName evidence="9">CAAX prenyl protease</fullName>
        <ecNumber evidence="9">3.4.24.84</ecNumber>
    </recommendedName>
</protein>
<keyword evidence="9" id="KW-0472">Membrane</keyword>
<feature type="binding site" evidence="8">
    <location>
        <position position="355"/>
    </location>
    <ligand>
        <name>Zn(2+)</name>
        <dbReference type="ChEBI" id="CHEBI:29105"/>
        <note>catalytic</note>
    </ligand>
</feature>
<evidence type="ECO:0000256" key="5">
    <source>
        <dbReference type="ARBA" id="ARBA00023049"/>
    </source>
</evidence>
<accession>A0AAN9BL97</accession>
<feature type="transmembrane region" description="Helical" evidence="9">
    <location>
        <begin position="113"/>
        <end position="138"/>
    </location>
</feature>
<evidence type="ECO:0000259" key="12">
    <source>
        <dbReference type="Pfam" id="PF16491"/>
    </source>
</evidence>
<dbReference type="GO" id="GO:0071586">
    <property type="term" value="P:CAAX-box protein processing"/>
    <property type="evidence" value="ECO:0007669"/>
    <property type="project" value="UniProtKB-UniRule"/>
</dbReference>
<organism evidence="13 14">
    <name type="scientific">Littorina saxatilis</name>
    <dbReference type="NCBI Taxonomy" id="31220"/>
    <lineage>
        <taxon>Eukaryota</taxon>
        <taxon>Metazoa</taxon>
        <taxon>Spiralia</taxon>
        <taxon>Lophotrochozoa</taxon>
        <taxon>Mollusca</taxon>
        <taxon>Gastropoda</taxon>
        <taxon>Caenogastropoda</taxon>
        <taxon>Littorinimorpha</taxon>
        <taxon>Littorinoidea</taxon>
        <taxon>Littorinidae</taxon>
        <taxon>Littorina</taxon>
    </lineage>
</organism>
<dbReference type="InterPro" id="IPR001915">
    <property type="entry name" value="Peptidase_M48"/>
</dbReference>
<evidence type="ECO:0000256" key="3">
    <source>
        <dbReference type="ARBA" id="ARBA00022801"/>
    </source>
</evidence>
<feature type="active site" evidence="7">
    <location>
        <position position="352"/>
    </location>
</feature>
<comment type="function">
    <text evidence="9">Proteolytically removes the C-terminal three residues of farnesylated proteins.</text>
</comment>
<feature type="region of interest" description="Disordered" evidence="10">
    <location>
        <begin position="279"/>
        <end position="335"/>
    </location>
</feature>
<evidence type="ECO:0000256" key="6">
    <source>
        <dbReference type="ARBA" id="ARBA00044456"/>
    </source>
</evidence>
<feature type="domain" description="CAAX prenyl protease 1 N-terminal" evidence="12">
    <location>
        <begin position="30"/>
        <end position="214"/>
    </location>
</feature>
<dbReference type="GO" id="GO:0005789">
    <property type="term" value="C:endoplasmic reticulum membrane"/>
    <property type="evidence" value="ECO:0007669"/>
    <property type="project" value="UniProtKB-SubCell"/>
</dbReference>
<keyword evidence="3 9" id="KW-0378">Hydrolase</keyword>
<evidence type="ECO:0000256" key="10">
    <source>
        <dbReference type="SAM" id="MobiDB-lite"/>
    </source>
</evidence>
<feature type="transmembrane region" description="Helical" evidence="9">
    <location>
        <begin position="184"/>
        <end position="205"/>
    </location>
</feature>
<dbReference type="Pfam" id="PF16491">
    <property type="entry name" value="Peptidase_M48_N"/>
    <property type="match status" value="1"/>
</dbReference>
<dbReference type="InterPro" id="IPR032456">
    <property type="entry name" value="Peptidase_M48_N"/>
</dbReference>
<evidence type="ECO:0000259" key="11">
    <source>
        <dbReference type="Pfam" id="PF01435"/>
    </source>
</evidence>
<feature type="transmembrane region" description="Helical" evidence="9">
    <location>
        <begin position="159"/>
        <end position="178"/>
    </location>
</feature>
<comment type="cofactor">
    <cofactor evidence="8 9">
        <name>Zn(2+)</name>
        <dbReference type="ChEBI" id="CHEBI:29105"/>
    </cofactor>
    <text evidence="8 9">Binds 1 zinc ion per subunit.</text>
</comment>
<sequence length="488" mass="56174">MEVEPEQIFHAVLIFSWLVYAWEMYLSSRQRRVYEKYTEVPDVLEGVLDKETFEKARLYQLDKSNFGFWSGLYSQAESTFILVVGGLPYLWSLAGRVIARYGLGPEHEIVQSLVFTLLASVFSAVTSLPWGLYSTFVIEERHGFNKQTPGFFLKDQVKKFAVMQVIIMPITAALIFIIKAGGSYFFIYAWLFTFVVSLVLITVYADYIAPLFDKFTPLPDGELRTRIEKLASSIDFPLTKLYVVEGSKRSSHSNAYFYGFFKNKRIVLFDTLLENYAPQNKEGDKEEKEEKDTEEKEREHADEKTAAEGDEKQVSEGEEEKKSEEEEKEGEKKAKKKIGCNDDEVLAVLGHELGHWYLSHTLKNLVISQVNTLLCFGVFALLIEKQILYEAFGFKDQPTLIGLLIIFQFVFAPYNELLSFMLTALSRRFEFQADAFAKRMHFAEKLKSALIKLNCDNLGFPLTDWLYSAWHFSHPPLLERLKAIGKTE</sequence>
<evidence type="ECO:0000256" key="7">
    <source>
        <dbReference type="PIRSR" id="PIRSR627057-1"/>
    </source>
</evidence>
<dbReference type="EMBL" id="JBAMIC010000004">
    <property type="protein sequence ID" value="KAK7107562.1"/>
    <property type="molecule type" value="Genomic_DNA"/>
</dbReference>
<evidence type="ECO:0000256" key="1">
    <source>
        <dbReference type="ARBA" id="ARBA00022670"/>
    </source>
</evidence>
<evidence type="ECO:0000256" key="9">
    <source>
        <dbReference type="RuleBase" id="RU366005"/>
    </source>
</evidence>
<feature type="binding site" evidence="8">
    <location>
        <position position="430"/>
    </location>
    <ligand>
        <name>Zn(2+)</name>
        <dbReference type="ChEBI" id="CHEBI:29105"/>
        <note>catalytic</note>
    </ligand>
</feature>
<feature type="active site" description="Proton donor" evidence="7">
    <location>
        <position position="434"/>
    </location>
</feature>
<name>A0AAN9BL97_9CAEN</name>
<feature type="transmembrane region" description="Helical" evidence="9">
    <location>
        <begin position="80"/>
        <end position="101"/>
    </location>
</feature>
<comment type="catalytic activity">
    <reaction evidence="6 9">
        <text>Hydrolyzes the peptide bond -P2-(S-farnesyl or geranylgeranyl)C-P1'-P2'-P3'-COOH where P1' and P2' are amino acids with aliphatic side chains and P3' is any C-terminal residue.</text>
        <dbReference type="EC" id="3.4.24.84"/>
    </reaction>
</comment>
<evidence type="ECO:0000313" key="14">
    <source>
        <dbReference type="Proteomes" id="UP001374579"/>
    </source>
</evidence>
<evidence type="ECO:0000256" key="2">
    <source>
        <dbReference type="ARBA" id="ARBA00022723"/>
    </source>
</evidence>
<feature type="domain" description="Peptidase M48" evidence="11">
    <location>
        <begin position="218"/>
        <end position="486"/>
    </location>
</feature>